<protein>
    <recommendedName>
        <fullName evidence="6">Transport permease protein</fullName>
    </recommendedName>
</protein>
<keyword evidence="3 6" id="KW-1133">Transmembrane helix</keyword>
<keyword evidence="5" id="KW-0046">Antibiotic resistance</keyword>
<evidence type="ECO:0000313" key="8">
    <source>
        <dbReference type="EMBL" id="SHH29748.1"/>
    </source>
</evidence>
<keyword evidence="6" id="KW-0813">Transport</keyword>
<dbReference type="InterPro" id="IPR051784">
    <property type="entry name" value="Nod_factor_ABC_transporter"/>
</dbReference>
<dbReference type="OrthoDB" id="9778589at2"/>
<gene>
    <name evidence="8" type="ORF">SAMN05443575_3648</name>
</gene>
<dbReference type="GO" id="GO:0043190">
    <property type="term" value="C:ATP-binding cassette (ABC) transporter complex"/>
    <property type="evidence" value="ECO:0007669"/>
    <property type="project" value="InterPro"/>
</dbReference>
<dbReference type="AlphaFoldDB" id="A0A1M5RUN3"/>
<dbReference type="InterPro" id="IPR013525">
    <property type="entry name" value="ABC2_TM"/>
</dbReference>
<accession>A0A1M5RUN3</accession>
<name>A0A1M5RUN3_9ACTN</name>
<dbReference type="Pfam" id="PF01061">
    <property type="entry name" value="ABC2_membrane"/>
    <property type="match status" value="1"/>
</dbReference>
<evidence type="ECO:0000256" key="1">
    <source>
        <dbReference type="ARBA" id="ARBA00004141"/>
    </source>
</evidence>
<evidence type="ECO:0000256" key="3">
    <source>
        <dbReference type="ARBA" id="ARBA00022989"/>
    </source>
</evidence>
<dbReference type="PANTHER" id="PTHR43229">
    <property type="entry name" value="NODULATION PROTEIN J"/>
    <property type="match status" value="1"/>
</dbReference>
<feature type="transmembrane region" description="Helical" evidence="6">
    <location>
        <begin position="240"/>
        <end position="264"/>
    </location>
</feature>
<dbReference type="PIRSF" id="PIRSF006648">
    <property type="entry name" value="DrrB"/>
    <property type="match status" value="1"/>
</dbReference>
<keyword evidence="4 6" id="KW-0472">Membrane</keyword>
<dbReference type="STRING" id="1206085.SAMN05443575_3648"/>
<dbReference type="PROSITE" id="PS51012">
    <property type="entry name" value="ABC_TM2"/>
    <property type="match status" value="1"/>
</dbReference>
<evidence type="ECO:0000256" key="4">
    <source>
        <dbReference type="ARBA" id="ARBA00023136"/>
    </source>
</evidence>
<keyword evidence="9" id="KW-1185">Reference proteome</keyword>
<reference evidence="9" key="1">
    <citation type="submission" date="2016-11" db="EMBL/GenBank/DDBJ databases">
        <authorList>
            <person name="Varghese N."/>
            <person name="Submissions S."/>
        </authorList>
    </citation>
    <scope>NUCLEOTIDE SEQUENCE [LARGE SCALE GENOMIC DNA]</scope>
    <source>
        <strain evidence="9">DSM 45627</strain>
    </source>
</reference>
<dbReference type="EMBL" id="FQVU01000005">
    <property type="protein sequence ID" value="SHH29748.1"/>
    <property type="molecule type" value="Genomic_DNA"/>
</dbReference>
<keyword evidence="6" id="KW-1003">Cell membrane</keyword>
<dbReference type="Proteomes" id="UP000186132">
    <property type="component" value="Unassembled WGS sequence"/>
</dbReference>
<evidence type="ECO:0000256" key="6">
    <source>
        <dbReference type="RuleBase" id="RU361157"/>
    </source>
</evidence>
<organism evidence="8 9">
    <name type="scientific">Jatrophihabitans endophyticus</name>
    <dbReference type="NCBI Taxonomy" id="1206085"/>
    <lineage>
        <taxon>Bacteria</taxon>
        <taxon>Bacillati</taxon>
        <taxon>Actinomycetota</taxon>
        <taxon>Actinomycetes</taxon>
        <taxon>Jatrophihabitantales</taxon>
        <taxon>Jatrophihabitantaceae</taxon>
        <taxon>Jatrophihabitans</taxon>
    </lineage>
</organism>
<comment type="subcellular location">
    <subcellularLocation>
        <location evidence="6">Cell membrane</location>
        <topology evidence="6">Multi-pass membrane protein</topology>
    </subcellularLocation>
    <subcellularLocation>
        <location evidence="1">Membrane</location>
        <topology evidence="1">Multi-pass membrane protein</topology>
    </subcellularLocation>
</comment>
<dbReference type="PRINTS" id="PR00164">
    <property type="entry name" value="ABC2TRNSPORT"/>
</dbReference>
<evidence type="ECO:0000256" key="2">
    <source>
        <dbReference type="ARBA" id="ARBA00022692"/>
    </source>
</evidence>
<evidence type="ECO:0000259" key="7">
    <source>
        <dbReference type="PROSITE" id="PS51012"/>
    </source>
</evidence>
<dbReference type="RefSeq" id="WP_073391963.1">
    <property type="nucleotide sequence ID" value="NZ_FQVU01000005.1"/>
</dbReference>
<feature type="transmembrane region" description="Helical" evidence="6">
    <location>
        <begin position="80"/>
        <end position="104"/>
    </location>
</feature>
<dbReference type="GO" id="GO:0046677">
    <property type="term" value="P:response to antibiotic"/>
    <property type="evidence" value="ECO:0007669"/>
    <property type="project" value="UniProtKB-KW"/>
</dbReference>
<dbReference type="GO" id="GO:0140359">
    <property type="term" value="F:ABC-type transporter activity"/>
    <property type="evidence" value="ECO:0007669"/>
    <property type="project" value="InterPro"/>
</dbReference>
<dbReference type="InterPro" id="IPR047817">
    <property type="entry name" value="ABC2_TM_bact-type"/>
</dbReference>
<comment type="similarity">
    <text evidence="6">Belongs to the ABC-2 integral membrane protein family.</text>
</comment>
<feature type="transmembrane region" description="Helical" evidence="6">
    <location>
        <begin position="125"/>
        <end position="151"/>
    </location>
</feature>
<feature type="domain" description="ABC transmembrane type-2" evidence="7">
    <location>
        <begin position="40"/>
        <end position="270"/>
    </location>
</feature>
<evidence type="ECO:0000313" key="9">
    <source>
        <dbReference type="Proteomes" id="UP000186132"/>
    </source>
</evidence>
<feature type="transmembrane region" description="Helical" evidence="6">
    <location>
        <begin position="39"/>
        <end position="60"/>
    </location>
</feature>
<evidence type="ECO:0000256" key="5">
    <source>
        <dbReference type="ARBA" id="ARBA00023251"/>
    </source>
</evidence>
<proteinExistence type="inferred from homology"/>
<sequence>MTAAPPRFGTPLRMLPGSVYAGRAHVVLERAFRVYSRSWLVILTGFFEPVFYLLALGTGLQGLVGTVTGPGGHVLGYTAYIAPALLASSAMNGAIYDSTMNVFFKMKFAKLYDSMLATSLGPLDVAIGEIAWALIRGGLYSFGFLVVMAAFGLVASWWAVLLLPAALLIAFGFAAVGMAATTWMTTVNQLDLIQLATLPLFLFSGTFYGLSVYPRWLQLVVECLPLHHGIELLRSLNAGYLSWALLGHAAYFVVMAGVGLAVTARRLDALLLR</sequence>
<feature type="transmembrane region" description="Helical" evidence="6">
    <location>
        <begin position="192"/>
        <end position="210"/>
    </location>
</feature>
<dbReference type="PANTHER" id="PTHR43229:SF2">
    <property type="entry name" value="NODULATION PROTEIN J"/>
    <property type="match status" value="1"/>
</dbReference>
<keyword evidence="2 6" id="KW-0812">Transmembrane</keyword>
<dbReference type="InterPro" id="IPR000412">
    <property type="entry name" value="ABC_2_transport"/>
</dbReference>
<feature type="transmembrane region" description="Helical" evidence="6">
    <location>
        <begin position="157"/>
        <end position="180"/>
    </location>
</feature>